<evidence type="ECO:0000256" key="1">
    <source>
        <dbReference type="SAM" id="MobiDB-lite"/>
    </source>
</evidence>
<reference evidence="3" key="1">
    <citation type="submission" date="2021-01" db="UniProtKB">
        <authorList>
            <consortium name="EnsemblPlants"/>
        </authorList>
    </citation>
    <scope>IDENTIFICATION</scope>
</reference>
<dbReference type="PANTHER" id="PTHR33623:SF5">
    <property type="entry name" value="HISTONE-LYSINE N-METHYLTRANSFERASE SETD1B-LIKE PROTEIN"/>
    <property type="match status" value="1"/>
</dbReference>
<dbReference type="AlphaFoldDB" id="A0A7N0UBB1"/>
<evidence type="ECO:0000259" key="2">
    <source>
        <dbReference type="Pfam" id="PF14309"/>
    </source>
</evidence>
<sequence>MSPNKNLLHDLLQQDQEPFHIRDYISDRRTMLRTSTRPLQLTPSRKPLSETTSNSSSSVTHFPVTFCKNACFAGKHDSPDLTRASPVVYFRKSPVKLLHIPSKTAALLLEAALRIHKNSSARRFRTDFGIFGSVFKKLTLKTRNRNDRELEATGVPPLPVKNIFRRDASRKQASGSGKLRRDSLDLEEVLSDSDMGFYCHERRSDAVWSEDKSQDTETSCSSSSNSDVTQLRRRSPDFSFLPPSPSRRTVKDEDEEEEKEQCSPVCVLDPLFEYEDDTIEDENDGHGRLQCSYASVQRKKQQLLQKLRRFETLADLDSKALELTILEGQLFGEHDLQRLDEDDDNNIVSQVSAELLRQVLEKSGFCYPFRIPVDMKRLISDLIAEEETIDEWLDDTNTNGVVNAVCAKLDAWKHVEPNTIDMMVGQDFKQESHRWKTNQAQGREVAMDIESTIFGSLVKELLNELMQ</sequence>
<feature type="compositionally biased region" description="Low complexity" evidence="1">
    <location>
        <begin position="49"/>
        <end position="58"/>
    </location>
</feature>
<protein>
    <recommendedName>
        <fullName evidence="2">DUF4378 domain-containing protein</fullName>
    </recommendedName>
</protein>
<evidence type="ECO:0000313" key="3">
    <source>
        <dbReference type="EnsemblPlants" id="Kaladp0059s0173.1.v1.1"/>
    </source>
</evidence>
<feature type="compositionally biased region" description="Polar residues" evidence="1">
    <location>
        <begin position="32"/>
        <end position="43"/>
    </location>
</feature>
<feature type="domain" description="DUF4378" evidence="2">
    <location>
        <begin position="396"/>
        <end position="460"/>
    </location>
</feature>
<name>A0A7N0UBB1_KALFE</name>
<dbReference type="OMA" id="HCEIITQ"/>
<keyword evidence="4" id="KW-1185">Reference proteome</keyword>
<dbReference type="Pfam" id="PF14309">
    <property type="entry name" value="DUF4378"/>
    <property type="match status" value="1"/>
</dbReference>
<feature type="region of interest" description="Disordered" evidence="1">
    <location>
        <begin position="32"/>
        <end position="58"/>
    </location>
</feature>
<evidence type="ECO:0000313" key="4">
    <source>
        <dbReference type="Proteomes" id="UP000594263"/>
    </source>
</evidence>
<dbReference type="PANTHER" id="PTHR33623">
    <property type="entry name" value="OS04G0572500 PROTEIN"/>
    <property type="match status" value="1"/>
</dbReference>
<dbReference type="EnsemblPlants" id="Kaladp0059s0173.1.v1.1">
    <property type="protein sequence ID" value="Kaladp0059s0173.1.v1.1"/>
    <property type="gene ID" value="Kaladp0059s0173.v1.1"/>
</dbReference>
<dbReference type="InterPro" id="IPR025486">
    <property type="entry name" value="DUF4378"/>
</dbReference>
<proteinExistence type="predicted"/>
<feature type="region of interest" description="Disordered" evidence="1">
    <location>
        <begin position="208"/>
        <end position="262"/>
    </location>
</feature>
<organism evidence="3 4">
    <name type="scientific">Kalanchoe fedtschenkoi</name>
    <name type="common">Lavender scallops</name>
    <name type="synonym">South American air plant</name>
    <dbReference type="NCBI Taxonomy" id="63787"/>
    <lineage>
        <taxon>Eukaryota</taxon>
        <taxon>Viridiplantae</taxon>
        <taxon>Streptophyta</taxon>
        <taxon>Embryophyta</taxon>
        <taxon>Tracheophyta</taxon>
        <taxon>Spermatophyta</taxon>
        <taxon>Magnoliopsida</taxon>
        <taxon>eudicotyledons</taxon>
        <taxon>Gunneridae</taxon>
        <taxon>Pentapetalae</taxon>
        <taxon>Saxifragales</taxon>
        <taxon>Crassulaceae</taxon>
        <taxon>Kalanchoe</taxon>
    </lineage>
</organism>
<accession>A0A7N0UBB1</accession>
<dbReference type="Proteomes" id="UP000594263">
    <property type="component" value="Unplaced"/>
</dbReference>
<dbReference type="Gramene" id="Kaladp0059s0173.1.v1.1">
    <property type="protein sequence ID" value="Kaladp0059s0173.1.v1.1"/>
    <property type="gene ID" value="Kaladp0059s0173.v1.1"/>
</dbReference>